<keyword evidence="10" id="KW-1185">Reference proteome</keyword>
<evidence type="ECO:0000256" key="2">
    <source>
        <dbReference type="ARBA" id="ARBA00011083"/>
    </source>
</evidence>
<comment type="caution">
    <text evidence="9">The sequence shown here is derived from an EMBL/GenBank/DDBJ whole genome shotgun (WGS) entry which is preliminary data.</text>
</comment>
<protein>
    <recommendedName>
        <fullName evidence="3 7">folate gamma-glutamyl hydrolase</fullName>
        <ecNumber evidence="3 7">3.4.19.9</ecNumber>
    </recommendedName>
</protein>
<evidence type="ECO:0000256" key="1">
    <source>
        <dbReference type="ARBA" id="ARBA00004239"/>
    </source>
</evidence>
<keyword evidence="5 8" id="KW-0732">Signal</keyword>
<dbReference type="Pfam" id="PF07722">
    <property type="entry name" value="Peptidase_C26"/>
    <property type="match status" value="1"/>
</dbReference>
<dbReference type="SUPFAM" id="SSF52317">
    <property type="entry name" value="Class I glutamine amidotransferase-like"/>
    <property type="match status" value="1"/>
</dbReference>
<accession>A0ABN8MAP8</accession>
<gene>
    <name evidence="9" type="ORF">PEVE_00029449</name>
</gene>
<sequence length="328" mass="36658">MGAISRTAFSAVFFLSLLLIHVASRPHVNSNAAAVKTDAPIIGILAQDSDGYVKEKFGPTYIVASYIKYIESAGGRVVPIRNDLSEEQLEKLFSSINGVLFPGGGVNVFDSQYARTGKILFNLAMKANDAGDVFPLWGTCLGFQFLSVCGAGGQNVLSPVDGEDYTIPLNLSDGYESSRLLGSAPEEIITYLRTENVTYNHHRQCVSTDTYYNNDALKKFYKVLSTNRDKEGVKEFVSTIEGRDYPFYGVQWHPEKNSFEWTSAEGINHSKQAVLVTQYVADFFVNQARLSGHRFPSKEEEDAALIYQYNPVYCYPEITHFEQCYIFK</sequence>
<feature type="signal peptide" evidence="8">
    <location>
        <begin position="1"/>
        <end position="24"/>
    </location>
</feature>
<evidence type="ECO:0000256" key="5">
    <source>
        <dbReference type="ARBA" id="ARBA00022729"/>
    </source>
</evidence>
<dbReference type="Gene3D" id="3.40.50.880">
    <property type="match status" value="1"/>
</dbReference>
<dbReference type="InterPro" id="IPR029062">
    <property type="entry name" value="Class_I_gatase-like"/>
</dbReference>
<dbReference type="PANTHER" id="PTHR11315">
    <property type="entry name" value="PROTEASE FAMILY C26 GAMMA-GLUTAMYL HYDROLASE"/>
    <property type="match status" value="1"/>
</dbReference>
<dbReference type="InterPro" id="IPR011697">
    <property type="entry name" value="Peptidase_C26"/>
</dbReference>
<evidence type="ECO:0000313" key="9">
    <source>
        <dbReference type="EMBL" id="CAH3026579.1"/>
    </source>
</evidence>
<evidence type="ECO:0000313" key="10">
    <source>
        <dbReference type="Proteomes" id="UP001159427"/>
    </source>
</evidence>
<feature type="chain" id="PRO_5047123775" description="folate gamma-glutamyl hydrolase" evidence="8">
    <location>
        <begin position="25"/>
        <end position="328"/>
    </location>
</feature>
<evidence type="ECO:0000256" key="3">
    <source>
        <dbReference type="ARBA" id="ARBA00012886"/>
    </source>
</evidence>
<keyword evidence="6 7" id="KW-0378">Hydrolase</keyword>
<dbReference type="Proteomes" id="UP001159427">
    <property type="component" value="Unassembled WGS sequence"/>
</dbReference>
<feature type="active site" description="Nucleophile" evidence="7">
    <location>
        <position position="140"/>
    </location>
</feature>
<comment type="subcellular location">
    <subcellularLocation>
        <location evidence="1">Secreted</location>
        <location evidence="1">Extracellular space</location>
    </subcellularLocation>
</comment>
<dbReference type="EMBL" id="CALNXI010000411">
    <property type="protein sequence ID" value="CAH3026579.1"/>
    <property type="molecule type" value="Genomic_DNA"/>
</dbReference>
<keyword evidence="4" id="KW-0964">Secreted</keyword>
<evidence type="ECO:0000256" key="6">
    <source>
        <dbReference type="ARBA" id="ARBA00022801"/>
    </source>
</evidence>
<dbReference type="PROSITE" id="PS51275">
    <property type="entry name" value="PEPTIDASE_C26_GGH"/>
    <property type="match status" value="1"/>
</dbReference>
<name>A0ABN8MAP8_9CNID</name>
<evidence type="ECO:0000256" key="7">
    <source>
        <dbReference type="PROSITE-ProRule" id="PRU00607"/>
    </source>
</evidence>
<dbReference type="EC" id="3.4.19.9" evidence="3 7"/>
<dbReference type="InterPro" id="IPR015527">
    <property type="entry name" value="Pept_C26_g-glut_hydrolase"/>
</dbReference>
<feature type="active site" evidence="7">
    <location>
        <position position="253"/>
    </location>
</feature>
<evidence type="ECO:0000256" key="8">
    <source>
        <dbReference type="SAM" id="SignalP"/>
    </source>
</evidence>
<comment type="catalytic activity">
    <reaction evidence="7">
        <text>(6S)-5,6,7,8-tetrahydrofolyl-(gamma-L-Glu)(n) + (n-1) H2O = (6S)-5,6,7,8-tetrahydrofolate + (n-1) L-glutamate</text>
        <dbReference type="Rhea" id="RHEA:56784"/>
        <dbReference type="Rhea" id="RHEA-COMP:14738"/>
        <dbReference type="ChEBI" id="CHEBI:15377"/>
        <dbReference type="ChEBI" id="CHEBI:29985"/>
        <dbReference type="ChEBI" id="CHEBI:57453"/>
        <dbReference type="ChEBI" id="CHEBI:141005"/>
        <dbReference type="EC" id="3.4.19.9"/>
    </reaction>
</comment>
<reference evidence="9 10" key="1">
    <citation type="submission" date="2022-05" db="EMBL/GenBank/DDBJ databases">
        <authorList>
            <consortium name="Genoscope - CEA"/>
            <person name="William W."/>
        </authorList>
    </citation>
    <scope>NUCLEOTIDE SEQUENCE [LARGE SCALE GENOMIC DNA]</scope>
</reference>
<proteinExistence type="inferred from homology"/>
<dbReference type="PANTHER" id="PTHR11315:SF0">
    <property type="entry name" value="FOLATE GAMMA-GLUTAMYL HYDROLASE"/>
    <property type="match status" value="1"/>
</dbReference>
<dbReference type="PROSITE" id="PS51273">
    <property type="entry name" value="GATASE_TYPE_1"/>
    <property type="match status" value="1"/>
</dbReference>
<organism evidence="9 10">
    <name type="scientific">Porites evermanni</name>
    <dbReference type="NCBI Taxonomy" id="104178"/>
    <lineage>
        <taxon>Eukaryota</taxon>
        <taxon>Metazoa</taxon>
        <taxon>Cnidaria</taxon>
        <taxon>Anthozoa</taxon>
        <taxon>Hexacorallia</taxon>
        <taxon>Scleractinia</taxon>
        <taxon>Fungiina</taxon>
        <taxon>Poritidae</taxon>
        <taxon>Porites</taxon>
    </lineage>
</organism>
<comment type="similarity">
    <text evidence="2">Belongs to the peptidase C26 family.</text>
</comment>
<evidence type="ECO:0000256" key="4">
    <source>
        <dbReference type="ARBA" id="ARBA00022525"/>
    </source>
</evidence>